<protein>
    <recommendedName>
        <fullName evidence="6">Alpha-amylase</fullName>
        <ecNumber evidence="6">3.2.1.1</ecNumber>
    </recommendedName>
</protein>
<dbReference type="EC" id="3.2.1.1" evidence="6"/>
<dbReference type="InterPro" id="IPR006047">
    <property type="entry name" value="GH13_cat_dom"/>
</dbReference>
<comment type="catalytic activity">
    <reaction evidence="6">
        <text>Endohydrolysis of (1-&gt;4)-alpha-D-glucosidic linkages in polysaccharides containing three or more (1-&gt;4)-alpha-linked D-glucose units.</text>
        <dbReference type="EC" id="3.2.1.1"/>
    </reaction>
</comment>
<dbReference type="AlphaFoldDB" id="A0A840BHB1"/>
<sequence>MFAKRSRATLMASAVLAAFCVSPAAHSATQQAGASKAILLQGFHWNSPNYTGPNWLQTLGGKAADLKDLGVTHVWFPPASDSGDANGYLPRQLNILSNKYGTETDLKNAVSALKGQGIQSIADIVINHRVGTANWADFTNPTWDCRAVVSNDEWTGHCGNADSGDGYGSARDIDHSQAFVQADIKTWMAKLKADGFTGIRYDFAKGYAPSYAKTYHDAFAPDFCVGEIWTNLDLNNVDAHRQLEMNYINGTGNTCAAFDFTTHGLLVQVLNNNDYWRLKDSAGKPAGALGWWGQMSVTFVDNHDTGPSETSSTGQNLWPVPAGSVMQGYAYILTHPGIPTVYYPHVYNWGLRAGIKSLIQARNAAGVTSTSAVAIQQATTGLYAAIITGTTGKLAMKIGPNSWSPGTGWTLLTSGTNYAVWKQ</sequence>
<feature type="signal peptide" evidence="7">
    <location>
        <begin position="1"/>
        <end position="27"/>
    </location>
</feature>
<keyword evidence="11" id="KW-1185">Reference proteome</keyword>
<evidence type="ECO:0000256" key="3">
    <source>
        <dbReference type="ARBA" id="ARBA00023277"/>
    </source>
</evidence>
<keyword evidence="3 6" id="KW-0119">Carbohydrate metabolism</keyword>
<feature type="domain" description="Alpha-amylase C-terminal beta-sheet" evidence="9">
    <location>
        <begin position="363"/>
        <end position="423"/>
    </location>
</feature>
<proteinExistence type="inferred from homology"/>
<dbReference type="InterPro" id="IPR012850">
    <property type="entry name" value="A-amylase_bs_C"/>
</dbReference>
<accession>A0A840BHB1</accession>
<evidence type="ECO:0000313" key="11">
    <source>
        <dbReference type="Proteomes" id="UP000561045"/>
    </source>
</evidence>
<dbReference type="Gene3D" id="3.20.20.80">
    <property type="entry name" value="Glycosidases"/>
    <property type="match status" value="1"/>
</dbReference>
<dbReference type="SMART" id="SM00810">
    <property type="entry name" value="Alpha-amyl_C2"/>
    <property type="match status" value="1"/>
</dbReference>
<evidence type="ECO:0000256" key="1">
    <source>
        <dbReference type="ARBA" id="ARBA00008061"/>
    </source>
</evidence>
<evidence type="ECO:0000256" key="7">
    <source>
        <dbReference type="SAM" id="SignalP"/>
    </source>
</evidence>
<dbReference type="Pfam" id="PF00128">
    <property type="entry name" value="Alpha-amylase"/>
    <property type="match status" value="1"/>
</dbReference>
<dbReference type="GO" id="GO:0005975">
    <property type="term" value="P:carbohydrate metabolic process"/>
    <property type="evidence" value="ECO:0007669"/>
    <property type="project" value="InterPro"/>
</dbReference>
<dbReference type="RefSeq" id="WP_183634164.1">
    <property type="nucleotide sequence ID" value="NZ_BAABLE010000011.1"/>
</dbReference>
<evidence type="ECO:0000256" key="4">
    <source>
        <dbReference type="ARBA" id="ARBA00023295"/>
    </source>
</evidence>
<feature type="chain" id="PRO_5032415006" description="Alpha-amylase" evidence="7">
    <location>
        <begin position="28"/>
        <end position="423"/>
    </location>
</feature>
<evidence type="ECO:0000256" key="2">
    <source>
        <dbReference type="ARBA" id="ARBA00022801"/>
    </source>
</evidence>
<organism evidence="10 11">
    <name type="scientific">Niveibacterium umoris</name>
    <dbReference type="NCBI Taxonomy" id="1193620"/>
    <lineage>
        <taxon>Bacteria</taxon>
        <taxon>Pseudomonadati</taxon>
        <taxon>Pseudomonadota</taxon>
        <taxon>Betaproteobacteria</taxon>
        <taxon>Rhodocyclales</taxon>
        <taxon>Rhodocyclaceae</taxon>
        <taxon>Niveibacterium</taxon>
    </lineage>
</organism>
<dbReference type="Pfam" id="PF07821">
    <property type="entry name" value="Alpha-amyl_C2"/>
    <property type="match status" value="1"/>
</dbReference>
<name>A0A840BHB1_9RHOO</name>
<evidence type="ECO:0000256" key="6">
    <source>
        <dbReference type="RuleBase" id="RU361134"/>
    </source>
</evidence>
<dbReference type="EMBL" id="JACIET010000001">
    <property type="protein sequence ID" value="MBB4012350.1"/>
    <property type="molecule type" value="Genomic_DNA"/>
</dbReference>
<keyword evidence="7" id="KW-0732">Signal</keyword>
<evidence type="ECO:0000313" key="10">
    <source>
        <dbReference type="EMBL" id="MBB4012350.1"/>
    </source>
</evidence>
<evidence type="ECO:0000259" key="8">
    <source>
        <dbReference type="SMART" id="SM00642"/>
    </source>
</evidence>
<dbReference type="SUPFAM" id="SSF51011">
    <property type="entry name" value="Glycosyl hydrolase domain"/>
    <property type="match status" value="1"/>
</dbReference>
<dbReference type="PANTHER" id="PTHR43447">
    <property type="entry name" value="ALPHA-AMYLASE"/>
    <property type="match status" value="1"/>
</dbReference>
<dbReference type="SMART" id="SM00642">
    <property type="entry name" value="Aamy"/>
    <property type="match status" value="1"/>
</dbReference>
<keyword evidence="4 6" id="KW-0326">Glycosidase</keyword>
<reference evidence="10 11" key="1">
    <citation type="submission" date="2020-08" db="EMBL/GenBank/DDBJ databases">
        <title>Genomic Encyclopedia of Type Strains, Phase IV (KMG-IV): sequencing the most valuable type-strain genomes for metagenomic binning, comparative biology and taxonomic classification.</title>
        <authorList>
            <person name="Goeker M."/>
        </authorList>
    </citation>
    <scope>NUCLEOTIDE SEQUENCE [LARGE SCALE GENOMIC DNA]</scope>
    <source>
        <strain evidence="10 11">DSM 106739</strain>
    </source>
</reference>
<dbReference type="GO" id="GO:0005509">
    <property type="term" value="F:calcium ion binding"/>
    <property type="evidence" value="ECO:0007669"/>
    <property type="project" value="InterPro"/>
</dbReference>
<dbReference type="SUPFAM" id="SSF51445">
    <property type="entry name" value="(Trans)glycosidases"/>
    <property type="match status" value="1"/>
</dbReference>
<dbReference type="GO" id="GO:0004556">
    <property type="term" value="F:alpha-amylase activity"/>
    <property type="evidence" value="ECO:0007669"/>
    <property type="project" value="UniProtKB-UniRule"/>
</dbReference>
<comment type="caution">
    <text evidence="10">The sequence shown here is derived from an EMBL/GenBank/DDBJ whole genome shotgun (WGS) entry which is preliminary data.</text>
</comment>
<dbReference type="PRINTS" id="PR00110">
    <property type="entry name" value="ALPHAAMYLASE"/>
</dbReference>
<dbReference type="Gene3D" id="2.60.40.1180">
    <property type="entry name" value="Golgi alpha-mannosidase II"/>
    <property type="match status" value="1"/>
</dbReference>
<gene>
    <name evidence="10" type="ORF">GGR36_001658</name>
</gene>
<evidence type="ECO:0000259" key="9">
    <source>
        <dbReference type="SMART" id="SM00810"/>
    </source>
</evidence>
<evidence type="ECO:0000256" key="5">
    <source>
        <dbReference type="RuleBase" id="RU003615"/>
    </source>
</evidence>
<keyword evidence="2 6" id="KW-0378">Hydrolase</keyword>
<dbReference type="CDD" id="cd11314">
    <property type="entry name" value="AmyAc_arch_bac_plant_AmyA"/>
    <property type="match status" value="1"/>
</dbReference>
<comment type="similarity">
    <text evidence="1 5">Belongs to the glycosyl hydrolase 13 family.</text>
</comment>
<dbReference type="InterPro" id="IPR013780">
    <property type="entry name" value="Glyco_hydro_b"/>
</dbReference>
<dbReference type="Proteomes" id="UP000561045">
    <property type="component" value="Unassembled WGS sequence"/>
</dbReference>
<dbReference type="InterPro" id="IPR006046">
    <property type="entry name" value="Alpha_amylase"/>
</dbReference>
<dbReference type="InterPro" id="IPR017853">
    <property type="entry name" value="GH"/>
</dbReference>
<feature type="domain" description="Glycosyl hydrolase family 13 catalytic" evidence="8">
    <location>
        <begin position="37"/>
        <end position="362"/>
    </location>
</feature>